<dbReference type="SUPFAM" id="SSF52540">
    <property type="entry name" value="P-loop containing nucleoside triphosphate hydrolases"/>
    <property type="match status" value="1"/>
</dbReference>
<dbReference type="GO" id="GO:0005524">
    <property type="term" value="F:ATP binding"/>
    <property type="evidence" value="ECO:0007669"/>
    <property type="project" value="InterPro"/>
</dbReference>
<evidence type="ECO:0000313" key="2">
    <source>
        <dbReference type="EMBL" id="RHZ78789.1"/>
    </source>
</evidence>
<dbReference type="GO" id="GO:0003697">
    <property type="term" value="F:single-stranded DNA binding"/>
    <property type="evidence" value="ECO:0007669"/>
    <property type="project" value="TreeGrafter"/>
</dbReference>
<gene>
    <name evidence="2" type="ORF">Glove_156g10</name>
</gene>
<dbReference type="Gene3D" id="3.40.50.300">
    <property type="entry name" value="P-loop containing nucleotide triphosphate hydrolases"/>
    <property type="match status" value="1"/>
</dbReference>
<dbReference type="GO" id="GO:0033063">
    <property type="term" value="C:Rad51B-Rad51C-Rad51D-XRCC2 complex"/>
    <property type="evidence" value="ECO:0007669"/>
    <property type="project" value="InterPro"/>
</dbReference>
<name>A0A397IRZ8_9GLOM</name>
<dbReference type="PANTHER" id="PTHR46456">
    <property type="entry name" value="DNA REPAIR PROTEIN RAD51 HOMOLOG 2"/>
    <property type="match status" value="1"/>
</dbReference>
<dbReference type="PANTHER" id="PTHR46456:SF1">
    <property type="entry name" value="DNA REPAIR PROTEIN RAD51 HOMOLOG 2"/>
    <property type="match status" value="1"/>
</dbReference>
<dbReference type="OrthoDB" id="1861185at2759"/>
<proteinExistence type="predicted"/>
<dbReference type="GO" id="GO:0005657">
    <property type="term" value="C:replication fork"/>
    <property type="evidence" value="ECO:0007669"/>
    <property type="project" value="TreeGrafter"/>
</dbReference>
<dbReference type="InterPro" id="IPR027417">
    <property type="entry name" value="P-loop_NTPase"/>
</dbReference>
<dbReference type="AlphaFoldDB" id="A0A397IRZ8"/>
<dbReference type="EMBL" id="PQFF01000147">
    <property type="protein sequence ID" value="RHZ78789.1"/>
    <property type="molecule type" value="Genomic_DNA"/>
</dbReference>
<organism evidence="2 3">
    <name type="scientific">Diversispora epigaea</name>
    <dbReference type="NCBI Taxonomy" id="1348612"/>
    <lineage>
        <taxon>Eukaryota</taxon>
        <taxon>Fungi</taxon>
        <taxon>Fungi incertae sedis</taxon>
        <taxon>Mucoromycota</taxon>
        <taxon>Glomeromycotina</taxon>
        <taxon>Glomeromycetes</taxon>
        <taxon>Diversisporales</taxon>
        <taxon>Diversisporaceae</taxon>
        <taxon>Diversispora</taxon>
    </lineage>
</organism>
<dbReference type="InterPro" id="IPR013632">
    <property type="entry name" value="Rad51_C"/>
</dbReference>
<dbReference type="GO" id="GO:0140664">
    <property type="term" value="F:ATP-dependent DNA damage sensor activity"/>
    <property type="evidence" value="ECO:0007669"/>
    <property type="project" value="InterPro"/>
</dbReference>
<dbReference type="PROSITE" id="PS50162">
    <property type="entry name" value="RECA_2"/>
    <property type="match status" value="1"/>
</dbReference>
<evidence type="ECO:0000259" key="1">
    <source>
        <dbReference type="PROSITE" id="PS50162"/>
    </source>
</evidence>
<dbReference type="Proteomes" id="UP000266861">
    <property type="component" value="Unassembled WGS sequence"/>
</dbReference>
<dbReference type="GO" id="GO:0000400">
    <property type="term" value="F:four-way junction DNA binding"/>
    <property type="evidence" value="ECO:0007669"/>
    <property type="project" value="TreeGrafter"/>
</dbReference>
<accession>A0A397IRZ8</accession>
<dbReference type="InterPro" id="IPR030548">
    <property type="entry name" value="RAD51B"/>
</dbReference>
<dbReference type="STRING" id="1348612.A0A397IRZ8"/>
<protein>
    <recommendedName>
        <fullName evidence="1">RecA family profile 1 domain-containing protein</fullName>
    </recommendedName>
</protein>
<comment type="caution">
    <text evidence="2">The sequence shown here is derived from an EMBL/GenBank/DDBJ whole genome shotgun (WGS) entry which is preliminary data.</text>
</comment>
<dbReference type="GO" id="GO:0003690">
    <property type="term" value="F:double-stranded DNA binding"/>
    <property type="evidence" value="ECO:0007669"/>
    <property type="project" value="TreeGrafter"/>
</dbReference>
<dbReference type="InterPro" id="IPR020588">
    <property type="entry name" value="RecA_ATP-bd"/>
</dbReference>
<sequence>MTSIRKLCRLPPNLALEPEQLSSLTSFPHNPIRTTRDLLVRSELELIQCCNLEPKVVESIMKKCAKWIAPKNKTVLELLKASKEKGKEAFLSTSLPSLDQALGGGIHCSSLTELVGPANSGKTQFCLTLSILATMPTSMNGLDGGVCYIDTQGAFSGERLVEIAQNRFPQIFGNENIQWEINLKKMTDSIHVIRIKSSSELKNRLENLQEFIIENNIRLLIIDSFGALIRTEFLTQNMNLFNDHTKTLVARSHLVVKLATILKFLSESFNMATVVTNHIITVYQQTKTVYESSGINDVNVINVNNRWNEPETFVKAALGNTWSHSVNTRLWIDLCKYHPVILRVNPSIPKNIRKIIIKKSPIGPNKAFYFMMEVEGMVEYKLSKDLSKDLNKDSNKDLGEDLSKDLGEGLSKDLGEDLSKDLGEDLSKDLGEDLSKDLGKQRAEEIYVYQIAMET</sequence>
<evidence type="ECO:0000313" key="3">
    <source>
        <dbReference type="Proteomes" id="UP000266861"/>
    </source>
</evidence>
<dbReference type="GO" id="GO:0000724">
    <property type="term" value="P:double-strand break repair via homologous recombination"/>
    <property type="evidence" value="ECO:0007669"/>
    <property type="project" value="InterPro"/>
</dbReference>
<dbReference type="GO" id="GO:0061982">
    <property type="term" value="P:meiosis I cell cycle process"/>
    <property type="evidence" value="ECO:0007669"/>
    <property type="project" value="UniProtKB-ARBA"/>
</dbReference>
<reference evidence="2 3" key="1">
    <citation type="submission" date="2018-08" db="EMBL/GenBank/DDBJ databases">
        <title>Genome and evolution of the arbuscular mycorrhizal fungus Diversispora epigaea (formerly Glomus versiforme) and its bacterial endosymbionts.</title>
        <authorList>
            <person name="Sun X."/>
            <person name="Fei Z."/>
            <person name="Harrison M."/>
        </authorList>
    </citation>
    <scope>NUCLEOTIDE SEQUENCE [LARGE SCALE GENOMIC DNA]</scope>
    <source>
        <strain evidence="2 3">IT104</strain>
    </source>
</reference>
<dbReference type="Pfam" id="PF08423">
    <property type="entry name" value="Rad51"/>
    <property type="match status" value="1"/>
</dbReference>
<feature type="domain" description="RecA family profile 1" evidence="1">
    <location>
        <begin position="87"/>
        <end position="279"/>
    </location>
</feature>
<keyword evidence="3" id="KW-1185">Reference proteome</keyword>